<comment type="similarity">
    <text evidence="2">Belongs to the acetyltransferase family. ECO subfamily.</text>
</comment>
<dbReference type="EMBL" id="CP093345">
    <property type="protein sequence ID" value="WOG91133.1"/>
    <property type="molecule type" value="Genomic_DNA"/>
</dbReference>
<dbReference type="OrthoDB" id="428854at2759"/>
<dbReference type="PANTHER" id="PTHR45884:SF2">
    <property type="entry name" value="N-ACETYLTRANSFERASE ECO"/>
    <property type="match status" value="1"/>
</dbReference>
<dbReference type="InterPro" id="IPR028005">
    <property type="entry name" value="AcTrfase_ESCO_Znf_dom"/>
</dbReference>
<evidence type="ECO:0000259" key="11">
    <source>
        <dbReference type="Pfam" id="PF13878"/>
    </source>
</evidence>
<gene>
    <name evidence="13" type="ORF">DCAR_009179</name>
    <name evidence="14" type="ORF">DCAR_0310381</name>
</gene>
<dbReference type="GO" id="GO:0009553">
    <property type="term" value="P:embryo sac development"/>
    <property type="evidence" value="ECO:0007669"/>
    <property type="project" value="EnsemblPlants"/>
</dbReference>
<accession>A0A165ZU03</accession>
<keyword evidence="7" id="KW-0539">Nucleus</keyword>
<evidence type="ECO:0000256" key="6">
    <source>
        <dbReference type="ARBA" id="ARBA00022833"/>
    </source>
</evidence>
<evidence type="ECO:0000259" key="12">
    <source>
        <dbReference type="Pfam" id="PF13880"/>
    </source>
</evidence>
<dbReference type="InterPro" id="IPR028009">
    <property type="entry name" value="ESCO_Acetyltransf_dom"/>
</dbReference>
<evidence type="ECO:0000256" key="3">
    <source>
        <dbReference type="ARBA" id="ARBA00022679"/>
    </source>
</evidence>
<dbReference type="GO" id="GO:0048364">
    <property type="term" value="P:root development"/>
    <property type="evidence" value="ECO:0007669"/>
    <property type="project" value="EnsemblPlants"/>
</dbReference>
<keyword evidence="8" id="KW-0131">Cell cycle</keyword>
<feature type="domain" description="N-acetyltransferase ESCO acetyl-transferase" evidence="12">
    <location>
        <begin position="282"/>
        <end position="349"/>
    </location>
</feature>
<dbReference type="GO" id="GO:0007064">
    <property type="term" value="P:mitotic sister chromatid cohesion"/>
    <property type="evidence" value="ECO:0007669"/>
    <property type="project" value="EnsemblPlants"/>
</dbReference>
<evidence type="ECO:0000256" key="10">
    <source>
        <dbReference type="SAM" id="MobiDB-lite"/>
    </source>
</evidence>
<name>A0A165ZU03_DAUCS</name>
<dbReference type="Pfam" id="PF13878">
    <property type="entry name" value="zf-C2H2_3"/>
    <property type="match status" value="1"/>
</dbReference>
<evidence type="ECO:0000313" key="13">
    <source>
        <dbReference type="EMBL" id="KZN00425.1"/>
    </source>
</evidence>
<evidence type="ECO:0000256" key="4">
    <source>
        <dbReference type="ARBA" id="ARBA00022723"/>
    </source>
</evidence>
<keyword evidence="6" id="KW-0862">Zinc</keyword>
<keyword evidence="5" id="KW-0863">Zinc-finger</keyword>
<dbReference type="GO" id="GO:0000785">
    <property type="term" value="C:chromatin"/>
    <property type="evidence" value="ECO:0007669"/>
    <property type="project" value="TreeGrafter"/>
</dbReference>
<dbReference type="STRING" id="79200.A0A165ZU03"/>
<dbReference type="Proteomes" id="UP000077755">
    <property type="component" value="Chromosome 3"/>
</dbReference>
<dbReference type="GO" id="GO:0045132">
    <property type="term" value="P:meiotic chromosome segregation"/>
    <property type="evidence" value="ECO:0007669"/>
    <property type="project" value="EnsemblPlants"/>
</dbReference>
<dbReference type="OMA" id="WHVYEES"/>
<dbReference type="GO" id="GO:0034089">
    <property type="term" value="P:establishment of meiotic sister chromatid cohesion"/>
    <property type="evidence" value="ECO:0007669"/>
    <property type="project" value="EnsemblPlants"/>
</dbReference>
<dbReference type="GO" id="GO:0000070">
    <property type="term" value="P:mitotic sister chromatid segregation"/>
    <property type="evidence" value="ECO:0007669"/>
    <property type="project" value="EnsemblPlants"/>
</dbReference>
<evidence type="ECO:0000256" key="2">
    <source>
        <dbReference type="ARBA" id="ARBA00005816"/>
    </source>
</evidence>
<feature type="domain" description="N-acetyltransferase ESCO zinc-finger" evidence="11">
    <location>
        <begin position="93"/>
        <end position="131"/>
    </location>
</feature>
<evidence type="ECO:0008006" key="16">
    <source>
        <dbReference type="Google" id="ProtNLM"/>
    </source>
</evidence>
<evidence type="ECO:0000256" key="8">
    <source>
        <dbReference type="ARBA" id="ARBA00023306"/>
    </source>
</evidence>
<dbReference type="GO" id="GO:0008270">
    <property type="term" value="F:zinc ion binding"/>
    <property type="evidence" value="ECO:0007669"/>
    <property type="project" value="UniProtKB-KW"/>
</dbReference>
<dbReference type="GO" id="GO:0005634">
    <property type="term" value="C:nucleus"/>
    <property type="evidence" value="ECO:0007669"/>
    <property type="project" value="UniProtKB-SubCell"/>
</dbReference>
<sequence>MQSKINSFFKPSPSCSSSSTPKSVDQDPLVDDIFFDTGEDEHIKEHEIVVKYKRRDVNIDSGGLGNSDLGDSSSKMVLAKSSKVLTKKRSYAQYHLELGQSDFLLHTCSTCGFKYATGDEEDEKVHNSFHKTYTHGIQFKGWRNERVIHVAEEGRVLLVLDGDPPAQWKKVQEVVKMMETELGEGWICNKDCKIYLFISSSRISGCLVAQPIEKAYRIICNTVDGTSSSNSSKKTKSGSDTMQFGSVSFQRERAKSVSSSKNSQVLNDSLSGAILCEKEALPAACGIRAIWVAPANRRKHIATRLLDAARKSFCSGPILEKSQLAFSQPTSVGKALASTYSSTPSFLVYRTTDME</sequence>
<dbReference type="EMBL" id="LNRQ01000003">
    <property type="protein sequence ID" value="KZN00425.1"/>
    <property type="molecule type" value="Genomic_DNA"/>
</dbReference>
<dbReference type="PANTHER" id="PTHR45884">
    <property type="entry name" value="N-ACETYLTRANSFERASE ECO"/>
    <property type="match status" value="1"/>
</dbReference>
<feature type="region of interest" description="Disordered" evidence="10">
    <location>
        <begin position="1"/>
        <end position="25"/>
    </location>
</feature>
<evidence type="ECO:0000256" key="9">
    <source>
        <dbReference type="ARBA" id="ARBA00023315"/>
    </source>
</evidence>
<dbReference type="GO" id="GO:0060772">
    <property type="term" value="P:leaf phyllotactic patterning"/>
    <property type="evidence" value="ECO:0007669"/>
    <property type="project" value="EnsemblPlants"/>
</dbReference>
<dbReference type="GO" id="GO:0080186">
    <property type="term" value="P:developmental vegetative growth"/>
    <property type="evidence" value="ECO:0007669"/>
    <property type="project" value="EnsemblPlants"/>
</dbReference>
<comment type="subcellular location">
    <subcellularLocation>
        <location evidence="1">Nucleus</location>
    </subcellularLocation>
</comment>
<dbReference type="GO" id="GO:0061733">
    <property type="term" value="F:protein-lysine-acetyltransferase activity"/>
    <property type="evidence" value="ECO:0007669"/>
    <property type="project" value="TreeGrafter"/>
</dbReference>
<reference evidence="14" key="2">
    <citation type="submission" date="2022-03" db="EMBL/GenBank/DDBJ databases">
        <title>Draft title - Genomic analysis of global carrot germplasm unveils the trajectory of domestication and the origin of high carotenoid orange carrot.</title>
        <authorList>
            <person name="Iorizzo M."/>
            <person name="Ellison S."/>
            <person name="Senalik D."/>
            <person name="Macko-Podgorni A."/>
            <person name="Grzebelus D."/>
            <person name="Bostan H."/>
            <person name="Rolling W."/>
            <person name="Curaba J."/>
            <person name="Simon P."/>
        </authorList>
    </citation>
    <scope>NUCLEOTIDE SEQUENCE</scope>
    <source>
        <tissue evidence="14">Leaf</tissue>
    </source>
</reference>
<keyword evidence="9" id="KW-0012">Acyltransferase</keyword>
<evidence type="ECO:0000313" key="15">
    <source>
        <dbReference type="Proteomes" id="UP000077755"/>
    </source>
</evidence>
<organism evidence="13">
    <name type="scientific">Daucus carota subsp. sativus</name>
    <name type="common">Carrot</name>
    <dbReference type="NCBI Taxonomy" id="79200"/>
    <lineage>
        <taxon>Eukaryota</taxon>
        <taxon>Viridiplantae</taxon>
        <taxon>Streptophyta</taxon>
        <taxon>Embryophyta</taxon>
        <taxon>Tracheophyta</taxon>
        <taxon>Spermatophyta</taxon>
        <taxon>Magnoliopsida</taxon>
        <taxon>eudicotyledons</taxon>
        <taxon>Gunneridae</taxon>
        <taxon>Pentapetalae</taxon>
        <taxon>asterids</taxon>
        <taxon>campanulids</taxon>
        <taxon>Apiales</taxon>
        <taxon>Apiaceae</taxon>
        <taxon>Apioideae</taxon>
        <taxon>Scandiceae</taxon>
        <taxon>Daucinae</taxon>
        <taxon>Daucus</taxon>
        <taxon>Daucus sect. Daucus</taxon>
    </lineage>
</organism>
<evidence type="ECO:0000256" key="7">
    <source>
        <dbReference type="ARBA" id="ARBA00023242"/>
    </source>
</evidence>
<keyword evidence="15" id="KW-1185">Reference proteome</keyword>
<feature type="compositionally biased region" description="Low complexity" evidence="10">
    <location>
        <begin position="7"/>
        <end position="23"/>
    </location>
</feature>
<dbReference type="CDD" id="cd04301">
    <property type="entry name" value="NAT_SF"/>
    <property type="match status" value="1"/>
</dbReference>
<protein>
    <recommendedName>
        <fullName evidence="16">N-acetyltransferase domain-containing protein</fullName>
    </recommendedName>
</protein>
<dbReference type="GO" id="GO:0048653">
    <property type="term" value="P:anther development"/>
    <property type="evidence" value="ECO:0007669"/>
    <property type="project" value="EnsemblPlants"/>
</dbReference>
<evidence type="ECO:0000313" key="14">
    <source>
        <dbReference type="EMBL" id="WOG91133.1"/>
    </source>
</evidence>
<dbReference type="Pfam" id="PF13880">
    <property type="entry name" value="Acetyltransf_13"/>
    <property type="match status" value="1"/>
</dbReference>
<keyword evidence="4" id="KW-0479">Metal-binding</keyword>
<dbReference type="GO" id="GO:0009793">
    <property type="term" value="P:embryo development ending in seed dormancy"/>
    <property type="evidence" value="ECO:0007669"/>
    <property type="project" value="EnsemblPlants"/>
</dbReference>
<evidence type="ECO:0000256" key="1">
    <source>
        <dbReference type="ARBA" id="ARBA00004123"/>
    </source>
</evidence>
<evidence type="ECO:0000256" key="5">
    <source>
        <dbReference type="ARBA" id="ARBA00022771"/>
    </source>
</evidence>
<dbReference type="Gramene" id="KZN00425">
    <property type="protein sequence ID" value="KZN00425"/>
    <property type="gene ID" value="DCAR_009179"/>
</dbReference>
<dbReference type="KEGG" id="dcr:108211829"/>
<dbReference type="AlphaFoldDB" id="A0A165ZU03"/>
<reference evidence="13" key="1">
    <citation type="journal article" date="2016" name="Nat. Genet.">
        <title>A high-quality carrot genome assembly provides new insights into carotenoid accumulation and asterid genome evolution.</title>
        <authorList>
            <person name="Iorizzo M."/>
            <person name="Ellison S."/>
            <person name="Senalik D."/>
            <person name="Zeng P."/>
            <person name="Satapoomin P."/>
            <person name="Huang J."/>
            <person name="Bowman M."/>
            <person name="Iovene M."/>
            <person name="Sanseverino W."/>
            <person name="Cavagnaro P."/>
            <person name="Yildiz M."/>
            <person name="Macko-Podgorni A."/>
            <person name="Moranska E."/>
            <person name="Grzebelus E."/>
            <person name="Grzebelus D."/>
            <person name="Ashrafi H."/>
            <person name="Zheng Z."/>
            <person name="Cheng S."/>
            <person name="Spooner D."/>
            <person name="Van Deynze A."/>
            <person name="Simon P."/>
        </authorList>
    </citation>
    <scope>NUCLEOTIDE SEQUENCE [LARGE SCALE GENOMIC DNA]</scope>
    <source>
        <tissue evidence="13">Leaf</tissue>
    </source>
</reference>
<proteinExistence type="inferred from homology"/>
<dbReference type="GO" id="GO:0000724">
    <property type="term" value="P:double-strand break repair via homologous recombination"/>
    <property type="evidence" value="ECO:0007669"/>
    <property type="project" value="EnsemblPlants"/>
</dbReference>
<keyword evidence="3" id="KW-0808">Transferase</keyword>